<keyword evidence="3" id="KW-0645">Protease</keyword>
<dbReference type="AlphaFoldDB" id="A0A5C6S731"/>
<comment type="similarity">
    <text evidence="2">Belongs to the peptidase S49 family.</text>
</comment>
<dbReference type="Gene3D" id="6.20.330.10">
    <property type="match status" value="1"/>
</dbReference>
<evidence type="ECO:0000256" key="2">
    <source>
        <dbReference type="ARBA" id="ARBA00008683"/>
    </source>
</evidence>
<dbReference type="PANTHER" id="PTHR33209:SF1">
    <property type="entry name" value="PEPTIDASE S49 DOMAIN-CONTAINING PROTEIN"/>
    <property type="match status" value="1"/>
</dbReference>
<dbReference type="NCBIfam" id="TIGR00705">
    <property type="entry name" value="SppA_67K"/>
    <property type="match status" value="1"/>
</dbReference>
<protein>
    <submittedName>
        <fullName evidence="9">Signal peptide peptidase SppA</fullName>
    </submittedName>
</protein>
<sequence length="590" mass="64554">MPQFLKSLLASCLGIFIAFALLFGIGSIAIGRMVASADQPKPVKPNSVLHLTFKDAIPEQTNNLEIDPFAFNKDNTLGLTAITAAIGRAAEDDRIKGVFLEPDMLLSTGLATNKVIHDALLKFKESGKFVVAYSNYYVQGAYYLAATADEVWLNPLGIVDFRGFSSQIPFFKDMLDRVGVNMQVYYAGKFKGATEPYRFNELSEENRLQIRTYLDDIYADFLSDLSADRGIEDSQLRALANAYTGMDPEAALDAGLIDGLGHRDVAISALRERLGLDSDEKIPQIGLTDYAKSNPVEKDYSVKDKIAIIYAEGAIVDGKANPGTIGDKDYTSYIKEAREDERVKALVLRVNSPGGSAMASENIWREIRLTQEAGKPVVVSMGDYAASGGYYISASADSIFAEPNTLTGSIGVFSLIPDASELLEENMGIHFDTVKTGAFSLGITPFHPMSAAESQLLQARTEQMYETFLSRVSEGRGMSRDDVHEIAQGRVWTGSRGVGIGLVDAIGGLSRALQAAASLADLEAYRTTEYPRVKDPIQQILEEFMGEESVRSKAILRSELGTYYPYYEYAKQMSGTKSPQARLPFLISTQ</sequence>
<keyword evidence="6" id="KW-0472">Membrane</keyword>
<dbReference type="PIRSF" id="PIRSF001217">
    <property type="entry name" value="Protease_4_SppA"/>
    <property type="match status" value="1"/>
</dbReference>
<evidence type="ECO:0000256" key="3">
    <source>
        <dbReference type="ARBA" id="ARBA00022670"/>
    </source>
</evidence>
<dbReference type="GO" id="GO:0008236">
    <property type="term" value="F:serine-type peptidase activity"/>
    <property type="evidence" value="ECO:0007669"/>
    <property type="project" value="UniProtKB-KW"/>
</dbReference>
<comment type="caution">
    <text evidence="9">The sequence shown here is derived from an EMBL/GenBank/DDBJ whole genome shotgun (WGS) entry which is preliminary data.</text>
</comment>
<evidence type="ECO:0000256" key="1">
    <source>
        <dbReference type="ARBA" id="ARBA00004370"/>
    </source>
</evidence>
<dbReference type="Pfam" id="PF01343">
    <property type="entry name" value="Peptidase_S49"/>
    <property type="match status" value="2"/>
</dbReference>
<feature type="active site" description="Proton donor/acceptor" evidence="7">
    <location>
        <position position="191"/>
    </location>
</feature>
<dbReference type="Proteomes" id="UP000321580">
    <property type="component" value="Unassembled WGS sequence"/>
</dbReference>
<dbReference type="InterPro" id="IPR002142">
    <property type="entry name" value="Peptidase_S49"/>
</dbReference>
<evidence type="ECO:0000256" key="5">
    <source>
        <dbReference type="ARBA" id="ARBA00022825"/>
    </source>
</evidence>
<dbReference type="GO" id="GO:0006465">
    <property type="term" value="P:signal peptide processing"/>
    <property type="evidence" value="ECO:0007669"/>
    <property type="project" value="InterPro"/>
</dbReference>
<dbReference type="InterPro" id="IPR047272">
    <property type="entry name" value="S49_SppA_C"/>
</dbReference>
<dbReference type="InterPro" id="IPR004635">
    <property type="entry name" value="Pept_S49_SppA"/>
</dbReference>
<dbReference type="NCBIfam" id="TIGR00706">
    <property type="entry name" value="SppA_dom"/>
    <property type="match status" value="1"/>
</dbReference>
<evidence type="ECO:0000259" key="8">
    <source>
        <dbReference type="Pfam" id="PF01343"/>
    </source>
</evidence>
<evidence type="ECO:0000256" key="6">
    <source>
        <dbReference type="ARBA" id="ARBA00023136"/>
    </source>
</evidence>
<evidence type="ECO:0000313" key="9">
    <source>
        <dbReference type="EMBL" id="TXB70209.1"/>
    </source>
</evidence>
<evidence type="ECO:0000256" key="4">
    <source>
        <dbReference type="ARBA" id="ARBA00022801"/>
    </source>
</evidence>
<reference evidence="9 10" key="1">
    <citation type="submission" date="2019-08" db="EMBL/GenBank/DDBJ databases">
        <title>Genome of Phaeodactylibacter luteus.</title>
        <authorList>
            <person name="Bowman J.P."/>
        </authorList>
    </citation>
    <scope>NUCLEOTIDE SEQUENCE [LARGE SCALE GENOMIC DNA]</scope>
    <source>
        <strain evidence="9 10">KCTC 42180</strain>
    </source>
</reference>
<keyword evidence="10" id="KW-1185">Reference proteome</keyword>
<feature type="domain" description="Peptidase S49" evidence="8">
    <location>
        <begin position="371"/>
        <end position="522"/>
    </location>
</feature>
<dbReference type="InterPro" id="IPR029045">
    <property type="entry name" value="ClpP/crotonase-like_dom_sf"/>
</dbReference>
<keyword evidence="5" id="KW-0720">Serine protease</keyword>
<dbReference type="Gene3D" id="3.90.226.10">
    <property type="entry name" value="2-enoyl-CoA Hydratase, Chain A, domain 1"/>
    <property type="match status" value="3"/>
</dbReference>
<proteinExistence type="inferred from homology"/>
<comment type="subcellular location">
    <subcellularLocation>
        <location evidence="1">Membrane</location>
    </subcellularLocation>
</comment>
<dbReference type="GO" id="GO:0016020">
    <property type="term" value="C:membrane"/>
    <property type="evidence" value="ECO:0007669"/>
    <property type="project" value="UniProtKB-SubCell"/>
</dbReference>
<dbReference type="SUPFAM" id="SSF52096">
    <property type="entry name" value="ClpP/crotonase"/>
    <property type="match status" value="2"/>
</dbReference>
<dbReference type="EMBL" id="VOOR01000001">
    <property type="protein sequence ID" value="TXB70209.1"/>
    <property type="molecule type" value="Genomic_DNA"/>
</dbReference>
<gene>
    <name evidence="9" type="primary">sppA</name>
    <name evidence="9" type="ORF">FRY97_00450</name>
</gene>
<dbReference type="InterPro" id="IPR047217">
    <property type="entry name" value="S49_SppA_67K_type_N"/>
</dbReference>
<dbReference type="CDD" id="cd07018">
    <property type="entry name" value="S49_SppA_67K_type"/>
    <property type="match status" value="1"/>
</dbReference>
<organism evidence="9 10">
    <name type="scientific">Phaeodactylibacter luteus</name>
    <dbReference type="NCBI Taxonomy" id="1564516"/>
    <lineage>
        <taxon>Bacteria</taxon>
        <taxon>Pseudomonadati</taxon>
        <taxon>Bacteroidota</taxon>
        <taxon>Saprospiria</taxon>
        <taxon>Saprospirales</taxon>
        <taxon>Haliscomenobacteraceae</taxon>
        <taxon>Phaeodactylibacter</taxon>
    </lineage>
</organism>
<dbReference type="InterPro" id="IPR004634">
    <property type="entry name" value="Pept_S49_pIV"/>
</dbReference>
<feature type="active site" description="Nucleophile" evidence="7">
    <location>
        <position position="387"/>
    </location>
</feature>
<accession>A0A5C6S731</accession>
<evidence type="ECO:0000256" key="7">
    <source>
        <dbReference type="PIRSR" id="PIRSR001217-1"/>
    </source>
</evidence>
<evidence type="ECO:0000313" key="10">
    <source>
        <dbReference type="Proteomes" id="UP000321580"/>
    </source>
</evidence>
<dbReference type="CDD" id="cd07023">
    <property type="entry name" value="S49_Sppa_N_C"/>
    <property type="match status" value="1"/>
</dbReference>
<dbReference type="RefSeq" id="WP_147165441.1">
    <property type="nucleotide sequence ID" value="NZ_VOOR01000001.1"/>
</dbReference>
<keyword evidence="4" id="KW-0378">Hydrolase</keyword>
<name>A0A5C6S731_9BACT</name>
<feature type="domain" description="Peptidase S49" evidence="8">
    <location>
        <begin position="123"/>
        <end position="275"/>
    </location>
</feature>
<dbReference type="OrthoDB" id="9764363at2"/>
<dbReference type="PANTHER" id="PTHR33209">
    <property type="entry name" value="PROTEASE 4"/>
    <property type="match status" value="1"/>
</dbReference>